<protein>
    <submittedName>
        <fullName evidence="1">Uncharacterized protein</fullName>
    </submittedName>
</protein>
<dbReference type="AlphaFoldDB" id="A0A7R9KJ86"/>
<reference evidence="1" key="1">
    <citation type="submission" date="2020-11" db="EMBL/GenBank/DDBJ databases">
        <authorList>
            <person name="Tran Van P."/>
        </authorList>
    </citation>
    <scope>NUCLEOTIDE SEQUENCE</scope>
</reference>
<gene>
    <name evidence="1" type="ORF">OSB1V03_LOCUS3217</name>
</gene>
<keyword evidence="2" id="KW-1185">Reference proteome</keyword>
<dbReference type="EMBL" id="OC855846">
    <property type="protein sequence ID" value="CAD7622754.1"/>
    <property type="molecule type" value="Genomic_DNA"/>
</dbReference>
<dbReference type="OrthoDB" id="6512698at2759"/>
<proteinExistence type="predicted"/>
<organism evidence="1">
    <name type="scientific">Medioppia subpectinata</name>
    <dbReference type="NCBI Taxonomy" id="1979941"/>
    <lineage>
        <taxon>Eukaryota</taxon>
        <taxon>Metazoa</taxon>
        <taxon>Ecdysozoa</taxon>
        <taxon>Arthropoda</taxon>
        <taxon>Chelicerata</taxon>
        <taxon>Arachnida</taxon>
        <taxon>Acari</taxon>
        <taxon>Acariformes</taxon>
        <taxon>Sarcoptiformes</taxon>
        <taxon>Oribatida</taxon>
        <taxon>Brachypylina</taxon>
        <taxon>Oppioidea</taxon>
        <taxon>Oppiidae</taxon>
        <taxon>Medioppia</taxon>
    </lineage>
</organism>
<sequence length="109" mass="12973">MRDISEFGLHELDDYNEMIRCLSAFKEDFIQCNHDIRRLAKTAYNVFPENSTLGKAFKCCGIWMVRDCWYKKAEESCPKNQLHLIHKMPHKLLPSLHEWCDDYRDDSMG</sequence>
<evidence type="ECO:0000313" key="1">
    <source>
        <dbReference type="EMBL" id="CAD7622754.1"/>
    </source>
</evidence>
<name>A0A7R9KJ86_9ACAR</name>
<dbReference type="Proteomes" id="UP000759131">
    <property type="component" value="Unassembled WGS sequence"/>
</dbReference>
<evidence type="ECO:0000313" key="2">
    <source>
        <dbReference type="Proteomes" id="UP000759131"/>
    </source>
</evidence>
<accession>A0A7R9KJ86</accession>
<dbReference type="EMBL" id="CAJPIZ010001271">
    <property type="protein sequence ID" value="CAG2103184.1"/>
    <property type="molecule type" value="Genomic_DNA"/>
</dbReference>